<dbReference type="OMA" id="HYHYEIP"/>
<dbReference type="PANTHER" id="PTHR15696:SF0">
    <property type="entry name" value="TELOMERASE-BINDING PROTEIN EST1A"/>
    <property type="match status" value="1"/>
</dbReference>
<dbReference type="WormBase" id="CBG05383">
    <property type="protein sequence ID" value="CBP45957"/>
    <property type="gene ID" value="WBGene00027842"/>
    <property type="gene designation" value="Cbr-smg-7"/>
</dbReference>
<dbReference type="GO" id="GO:0000184">
    <property type="term" value="P:nuclear-transcribed mRNA catabolic process, nonsense-mediated decay"/>
    <property type="evidence" value="ECO:0000318"/>
    <property type="project" value="GO_Central"/>
</dbReference>
<dbReference type="InterPro" id="IPR018834">
    <property type="entry name" value="DNA/RNA-bd_Est1-type"/>
</dbReference>
<evidence type="ECO:0000256" key="2">
    <source>
        <dbReference type="PROSITE-ProRule" id="PRU00339"/>
    </source>
</evidence>
<evidence type="ECO:0000313" key="7">
    <source>
        <dbReference type="WormBase" id="CBG05383"/>
    </source>
</evidence>
<keyword evidence="6" id="KW-1185">Reference proteome</keyword>
<dbReference type="InParanoid" id="A8WZR2"/>
<dbReference type="Gene3D" id="1.25.40.10">
    <property type="entry name" value="Tetratricopeptide repeat domain"/>
    <property type="match status" value="1"/>
</dbReference>
<sequence length="432" mass="50221">MWQMQTLVFIKMTEEWEQLHLELKKLPQGVESVPQYLRHLNKMFAADFETSMSKRLDVKFWNKLKSMMNEMRKASEKDKVVDLNVQNLALGFLTDLSLLVHSNYEIPNFGEDISSQLTWTPCTYGKRKPVKSKTHCRVFIAYILLRMGDLIRYKEIYPKAKEYYEQSCRINPADGAVWNQLGLISVMSAKLLESTYFHTRALHATLEFPAASGSLTSIFKKFANRDISKPMPINELYLACLAKIHFLLEIENSKDNLQKISEKAAISKEMLIPLMSVYEHLEYGTEIEQRAVQYVTTLWQNSYEILLKTMVDDDEHRPEYLHLLAFYHSAPKLLENSDDSKYFKCLEKHQYPIKKSYLIRILQGNYLEESLQDESSEFDTSTTTSTSSPTKSPRKAPRVPKPESSDEECLQRGRRRGRAVLNESVDSDEEDF</sequence>
<dbReference type="SUPFAM" id="SSF48452">
    <property type="entry name" value="TPR-like"/>
    <property type="match status" value="1"/>
</dbReference>
<dbReference type="eggNOG" id="KOG2162">
    <property type="taxonomic scope" value="Eukaryota"/>
</dbReference>
<organism evidence="5 6">
    <name type="scientific">Caenorhabditis briggsae</name>
    <dbReference type="NCBI Taxonomy" id="6238"/>
    <lineage>
        <taxon>Eukaryota</taxon>
        <taxon>Metazoa</taxon>
        <taxon>Ecdysozoa</taxon>
        <taxon>Nematoda</taxon>
        <taxon>Chromadorea</taxon>
        <taxon>Rhabditida</taxon>
        <taxon>Rhabditina</taxon>
        <taxon>Rhabditomorpha</taxon>
        <taxon>Rhabditoidea</taxon>
        <taxon>Rhabditidae</taxon>
        <taxon>Peloderinae</taxon>
        <taxon>Caenorhabditis</taxon>
    </lineage>
</organism>
<proteinExistence type="predicted"/>
<feature type="domain" description="DNA/RNA-binding" evidence="4">
    <location>
        <begin position="160"/>
        <end position="224"/>
    </location>
</feature>
<dbReference type="Gene3D" id="1.20.190.60">
    <property type="match status" value="2"/>
</dbReference>
<dbReference type="InterPro" id="IPR011990">
    <property type="entry name" value="TPR-like_helical_dom_sf"/>
</dbReference>
<protein>
    <submittedName>
        <fullName evidence="5">Protein CBR-SMG-7</fullName>
    </submittedName>
</protein>
<dbReference type="Pfam" id="PF10373">
    <property type="entry name" value="EST1_DNA_bind"/>
    <property type="match status" value="1"/>
</dbReference>
<dbReference type="GO" id="GO:0042162">
    <property type="term" value="F:telomeric DNA binding"/>
    <property type="evidence" value="ECO:0000318"/>
    <property type="project" value="GO_Central"/>
</dbReference>
<dbReference type="InterPro" id="IPR019734">
    <property type="entry name" value="TPR_rpt"/>
</dbReference>
<feature type="repeat" description="TPR" evidence="2">
    <location>
        <begin position="141"/>
        <end position="174"/>
    </location>
</feature>
<dbReference type="InterPro" id="IPR045153">
    <property type="entry name" value="Est1/Ebs1-like"/>
</dbReference>
<feature type="region of interest" description="Disordered" evidence="3">
    <location>
        <begin position="373"/>
        <end position="432"/>
    </location>
</feature>
<keyword evidence="1" id="KW-0866">Nonsense-mediated mRNA decay</keyword>
<dbReference type="PANTHER" id="PTHR15696">
    <property type="entry name" value="SMG-7 SUPPRESSOR WITH MORPHOLOGICAL EFFECT ON GENITALIA PROTEIN 7"/>
    <property type="match status" value="1"/>
</dbReference>
<dbReference type="Proteomes" id="UP000008549">
    <property type="component" value="Unassembled WGS sequence"/>
</dbReference>
<evidence type="ECO:0000256" key="1">
    <source>
        <dbReference type="ARBA" id="ARBA00023161"/>
    </source>
</evidence>
<dbReference type="EMBL" id="HE601369">
    <property type="protein sequence ID" value="CAP25872.2"/>
    <property type="molecule type" value="Genomic_DNA"/>
</dbReference>
<evidence type="ECO:0000259" key="4">
    <source>
        <dbReference type="Pfam" id="PF10373"/>
    </source>
</evidence>
<gene>
    <name evidence="7" type="primary">smg-7</name>
    <name evidence="5" type="synonym">Cbr-smg-7</name>
    <name evidence="7" type="ORF">CBG05383</name>
    <name evidence="5" type="ORF">CBG_05383</name>
</gene>
<evidence type="ECO:0000313" key="5">
    <source>
        <dbReference type="EMBL" id="CAP25872.2"/>
    </source>
</evidence>
<dbReference type="AlphaFoldDB" id="A8WZR2"/>
<name>A8WZR2_CAEBR</name>
<reference evidence="5 6" key="2">
    <citation type="journal article" date="2011" name="PLoS Genet.">
        <title>Caenorhabditis briggsae recombinant inbred line genotypes reveal inter-strain incompatibility and the evolution of recombination.</title>
        <authorList>
            <person name="Ross J.A."/>
            <person name="Koboldt D.C."/>
            <person name="Staisch J.E."/>
            <person name="Chamberlin H.M."/>
            <person name="Gupta B.P."/>
            <person name="Miller R.D."/>
            <person name="Baird S.E."/>
            <person name="Haag E.S."/>
        </authorList>
    </citation>
    <scope>NUCLEOTIDE SEQUENCE [LARGE SCALE GENOMIC DNA]</scope>
    <source>
        <strain evidence="5 6">AF16</strain>
    </source>
</reference>
<dbReference type="GO" id="GO:0005697">
    <property type="term" value="C:telomerase holoenzyme complex"/>
    <property type="evidence" value="ECO:0000318"/>
    <property type="project" value="GO_Central"/>
</dbReference>
<evidence type="ECO:0000313" key="6">
    <source>
        <dbReference type="Proteomes" id="UP000008549"/>
    </source>
</evidence>
<dbReference type="STRING" id="6238.A8WZR2"/>
<evidence type="ECO:0000256" key="3">
    <source>
        <dbReference type="SAM" id="MobiDB-lite"/>
    </source>
</evidence>
<dbReference type="GO" id="GO:0070034">
    <property type="term" value="F:telomerase RNA binding"/>
    <property type="evidence" value="ECO:0000318"/>
    <property type="project" value="GO_Central"/>
</dbReference>
<dbReference type="FunCoup" id="A8WZR2">
    <property type="interactions" value="205"/>
</dbReference>
<keyword evidence="2" id="KW-0802">TPR repeat</keyword>
<dbReference type="PROSITE" id="PS50005">
    <property type="entry name" value="TPR"/>
    <property type="match status" value="1"/>
</dbReference>
<reference evidence="5 6" key="1">
    <citation type="journal article" date="2003" name="PLoS Biol.">
        <title>The genome sequence of Caenorhabditis briggsae: a platform for comparative genomics.</title>
        <authorList>
            <person name="Stein L.D."/>
            <person name="Bao Z."/>
            <person name="Blasiar D."/>
            <person name="Blumenthal T."/>
            <person name="Brent M.R."/>
            <person name="Chen N."/>
            <person name="Chinwalla A."/>
            <person name="Clarke L."/>
            <person name="Clee C."/>
            <person name="Coghlan A."/>
            <person name="Coulson A."/>
            <person name="D'Eustachio P."/>
            <person name="Fitch D.H."/>
            <person name="Fulton L.A."/>
            <person name="Fulton R.E."/>
            <person name="Griffiths-Jones S."/>
            <person name="Harris T.W."/>
            <person name="Hillier L.W."/>
            <person name="Kamath R."/>
            <person name="Kuwabara P.E."/>
            <person name="Mardis E.R."/>
            <person name="Marra M.A."/>
            <person name="Miner T.L."/>
            <person name="Minx P."/>
            <person name="Mullikin J.C."/>
            <person name="Plumb R.W."/>
            <person name="Rogers J."/>
            <person name="Schein J.E."/>
            <person name="Sohrmann M."/>
            <person name="Spieth J."/>
            <person name="Stajich J.E."/>
            <person name="Wei C."/>
            <person name="Willey D."/>
            <person name="Wilson R.K."/>
            <person name="Durbin R."/>
            <person name="Waterston R.H."/>
        </authorList>
    </citation>
    <scope>NUCLEOTIDE SEQUENCE [LARGE SCALE GENOMIC DNA]</scope>
    <source>
        <strain evidence="5 6">AF16</strain>
    </source>
</reference>
<accession>A8WZR2</accession>
<dbReference type="HOGENOM" id="CLU_048027_0_0_1"/>
<feature type="compositionally biased region" description="Low complexity" evidence="3">
    <location>
        <begin position="378"/>
        <end position="391"/>
    </location>
</feature>